<dbReference type="PANTHER" id="PTHR11061:SF30">
    <property type="entry name" value="TRNA (URACIL(54)-C(5))-METHYLTRANSFERASE"/>
    <property type="match status" value="1"/>
</dbReference>
<feature type="binding site" evidence="4">
    <location>
        <position position="365"/>
    </location>
    <ligand>
        <name>S-adenosyl-L-methionine</name>
        <dbReference type="ChEBI" id="CHEBI:59789"/>
    </ligand>
</feature>
<keyword evidence="1 4" id="KW-0489">Methyltransferase</keyword>
<name>A0A7C0U2M7_DESA2</name>
<evidence type="ECO:0000256" key="4">
    <source>
        <dbReference type="PROSITE-ProRule" id="PRU01024"/>
    </source>
</evidence>
<dbReference type="PANTHER" id="PTHR11061">
    <property type="entry name" value="RNA M5U METHYLTRANSFERASE"/>
    <property type="match status" value="1"/>
</dbReference>
<dbReference type="Gene3D" id="3.40.50.150">
    <property type="entry name" value="Vaccinia Virus protein VP39"/>
    <property type="match status" value="1"/>
</dbReference>
<feature type="domain" description="TRAM" evidence="6">
    <location>
        <begin position="1"/>
        <end position="52"/>
    </location>
</feature>
<evidence type="ECO:0000259" key="6">
    <source>
        <dbReference type="PROSITE" id="PS50926"/>
    </source>
</evidence>
<dbReference type="PROSITE" id="PS51687">
    <property type="entry name" value="SAM_MT_RNA_M5U"/>
    <property type="match status" value="1"/>
</dbReference>
<comment type="similarity">
    <text evidence="4">Belongs to the class I-like SAM-binding methyltransferase superfamily. RNA M5U methyltransferase family.</text>
</comment>
<keyword evidence="2 4" id="KW-0808">Transferase</keyword>
<dbReference type="PROSITE" id="PS50926">
    <property type="entry name" value="TRAM"/>
    <property type="match status" value="1"/>
</dbReference>
<dbReference type="AlphaFoldDB" id="A0A7C0U2M7"/>
<dbReference type="PROSITE" id="PS01230">
    <property type="entry name" value="TRMA_1"/>
    <property type="match status" value="1"/>
</dbReference>
<evidence type="ECO:0000256" key="5">
    <source>
        <dbReference type="PROSITE-ProRule" id="PRU10015"/>
    </source>
</evidence>
<dbReference type="GO" id="GO:0070475">
    <property type="term" value="P:rRNA base methylation"/>
    <property type="evidence" value="ECO:0007669"/>
    <property type="project" value="TreeGrafter"/>
</dbReference>
<evidence type="ECO:0000256" key="3">
    <source>
        <dbReference type="ARBA" id="ARBA00022691"/>
    </source>
</evidence>
<dbReference type="SUPFAM" id="SSF53335">
    <property type="entry name" value="S-adenosyl-L-methionine-dependent methyltransferases"/>
    <property type="match status" value="1"/>
</dbReference>
<evidence type="ECO:0000256" key="1">
    <source>
        <dbReference type="ARBA" id="ARBA00022603"/>
    </source>
</evidence>
<feature type="binding site" evidence="4">
    <location>
        <position position="318"/>
    </location>
    <ligand>
        <name>S-adenosyl-L-methionine</name>
        <dbReference type="ChEBI" id="CHEBI:59789"/>
    </ligand>
</feature>
<dbReference type="SUPFAM" id="SSF50249">
    <property type="entry name" value="Nucleic acid-binding proteins"/>
    <property type="match status" value="1"/>
</dbReference>
<dbReference type="Pfam" id="PF01938">
    <property type="entry name" value="TRAM"/>
    <property type="match status" value="1"/>
</dbReference>
<dbReference type="Gene3D" id="2.40.50.140">
    <property type="entry name" value="Nucleic acid-binding proteins"/>
    <property type="match status" value="1"/>
</dbReference>
<dbReference type="CDD" id="cd02440">
    <property type="entry name" value="AdoMet_MTases"/>
    <property type="match status" value="1"/>
</dbReference>
<dbReference type="InterPro" id="IPR030391">
    <property type="entry name" value="MeTrfase_TrmA_CS"/>
</dbReference>
<dbReference type="InterPro" id="IPR030390">
    <property type="entry name" value="MeTrfase_TrmA_AS"/>
</dbReference>
<dbReference type="EMBL" id="DRBS01000173">
    <property type="protein sequence ID" value="HDD44093.1"/>
    <property type="molecule type" value="Genomic_DNA"/>
</dbReference>
<dbReference type="Pfam" id="PF05958">
    <property type="entry name" value="tRNA_U5-meth_tr"/>
    <property type="match status" value="1"/>
</dbReference>
<dbReference type="InterPro" id="IPR002792">
    <property type="entry name" value="TRAM_dom"/>
</dbReference>
<sequence>MHLKIEKIVPGGWGLAKMNGKVIFVPYVLPNEIVKAKIFLEKKDYAFAEIIEIISPSPQRISPICPHFGVCGGCDYQHIPYDLQVKIKENLFKDEIVRQLGKGIIDVVKKIIPATNPFFYRNRIHLKIKRERHKVHLGFFKKNTHELIPLEKCFLAIPAINEILIMLKTILKTYAAIANQIKTIEIFFSPNEEKGIIILHTLIEINKKYLKNMAEKLIDSLPALKDVLIKHSAFTYPRSLFDKGYTESGLFFKINNFKVICYPGVFFQVNTDQNKKLLNIVAELANLSGNEKILELYAGMGNLSLLLASKANKLIGLDNNKLAVRNANYNAQLNKVRAFFKKIDVDKGIKDFLKDETLFDCLVLDPPRQGCLNALKQTLNIIKPKKIIYVSCHPATLARDLRFLSHIGYKIKYIQPIDMFPQTHHIEAVAMAVSS</sequence>
<accession>A0A7C0U2M7</accession>
<feature type="active site" description="Nucleophile" evidence="4">
    <location>
        <position position="392"/>
    </location>
</feature>
<dbReference type="GO" id="GO:0070041">
    <property type="term" value="F:rRNA (uridine-C5-)-methyltransferase activity"/>
    <property type="evidence" value="ECO:0007669"/>
    <property type="project" value="TreeGrafter"/>
</dbReference>
<dbReference type="Proteomes" id="UP000886289">
    <property type="component" value="Unassembled WGS sequence"/>
</dbReference>
<dbReference type="InterPro" id="IPR029063">
    <property type="entry name" value="SAM-dependent_MTases_sf"/>
</dbReference>
<keyword evidence="3 4" id="KW-0949">S-adenosyl-L-methionine</keyword>
<evidence type="ECO:0000256" key="2">
    <source>
        <dbReference type="ARBA" id="ARBA00022679"/>
    </source>
</evidence>
<feature type="binding site" evidence="4">
    <location>
        <position position="268"/>
    </location>
    <ligand>
        <name>S-adenosyl-L-methionine</name>
        <dbReference type="ChEBI" id="CHEBI:59789"/>
    </ligand>
</feature>
<dbReference type="NCBIfam" id="TIGR00479">
    <property type="entry name" value="rumA"/>
    <property type="match status" value="1"/>
</dbReference>
<gene>
    <name evidence="7" type="primary">rlmD</name>
    <name evidence="7" type="ORF">ENG63_04440</name>
</gene>
<dbReference type="FunFam" id="2.40.50.140:FF:000097">
    <property type="entry name" value="23S rRNA (uracil(1939)-C(5))-methyltransferase RlmD"/>
    <property type="match status" value="1"/>
</dbReference>
<dbReference type="InterPro" id="IPR010280">
    <property type="entry name" value="U5_MeTrfase_fam"/>
</dbReference>
<evidence type="ECO:0000313" key="7">
    <source>
        <dbReference type="EMBL" id="HDD44093.1"/>
    </source>
</evidence>
<dbReference type="InterPro" id="IPR012340">
    <property type="entry name" value="NA-bd_OB-fold"/>
</dbReference>
<dbReference type="Gene3D" id="2.40.50.1070">
    <property type="match status" value="1"/>
</dbReference>
<dbReference type="FunFam" id="3.40.50.150:FF:000009">
    <property type="entry name" value="23S rRNA (Uracil(1939)-C(5))-methyltransferase RlmD"/>
    <property type="match status" value="1"/>
</dbReference>
<proteinExistence type="inferred from homology"/>
<feature type="active site" evidence="5">
    <location>
        <position position="392"/>
    </location>
</feature>
<dbReference type="EC" id="2.1.1.190" evidence="7"/>
<reference evidence="7" key="1">
    <citation type="journal article" date="2020" name="mSystems">
        <title>Genome- and Community-Level Interaction Insights into Carbon Utilization and Element Cycling Functions of Hydrothermarchaeota in Hydrothermal Sediment.</title>
        <authorList>
            <person name="Zhou Z."/>
            <person name="Liu Y."/>
            <person name="Xu W."/>
            <person name="Pan J."/>
            <person name="Luo Z.H."/>
            <person name="Li M."/>
        </authorList>
    </citation>
    <scope>NUCLEOTIDE SEQUENCE [LARGE SCALE GENOMIC DNA]</scope>
    <source>
        <strain evidence="7">HyVt-233</strain>
    </source>
</reference>
<protein>
    <submittedName>
        <fullName evidence="7">23S rRNA (Uracil(1939)-C(5))-methyltransferase RlmD</fullName>
        <ecNumber evidence="7">2.1.1.190</ecNumber>
    </submittedName>
</protein>
<organism evidence="7">
    <name type="scientific">Desulfofervidus auxilii</name>
    <dbReference type="NCBI Taxonomy" id="1621989"/>
    <lineage>
        <taxon>Bacteria</taxon>
        <taxon>Pseudomonadati</taxon>
        <taxon>Thermodesulfobacteriota</taxon>
        <taxon>Candidatus Desulfofervidia</taxon>
        <taxon>Candidatus Desulfofervidales</taxon>
        <taxon>Candidatus Desulfofervidaceae</taxon>
        <taxon>Candidatus Desulfofervidus</taxon>
    </lineage>
</organism>
<dbReference type="PROSITE" id="PS01231">
    <property type="entry name" value="TRMA_2"/>
    <property type="match status" value="1"/>
</dbReference>
<comment type="caution">
    <text evidence="7">The sequence shown here is derived from an EMBL/GenBank/DDBJ whole genome shotgun (WGS) entry which is preliminary data.</text>
</comment>
<feature type="binding site" evidence="4">
    <location>
        <position position="297"/>
    </location>
    <ligand>
        <name>S-adenosyl-L-methionine</name>
        <dbReference type="ChEBI" id="CHEBI:59789"/>
    </ligand>
</feature>